<dbReference type="Pfam" id="PF13920">
    <property type="entry name" value="zf-C3HC4_3"/>
    <property type="match status" value="1"/>
</dbReference>
<dbReference type="CDD" id="cd16649">
    <property type="entry name" value="mRING-HC-C3HC5_CGRF1-like"/>
    <property type="match status" value="1"/>
</dbReference>
<dbReference type="Pfam" id="PF12796">
    <property type="entry name" value="Ank_2"/>
    <property type="match status" value="4"/>
</dbReference>
<keyword evidence="6" id="KW-1185">Reference proteome</keyword>
<evidence type="ECO:0000256" key="1">
    <source>
        <dbReference type="PROSITE-ProRule" id="PRU00175"/>
    </source>
</evidence>
<dbReference type="InterPro" id="IPR013083">
    <property type="entry name" value="Znf_RING/FYVE/PHD"/>
</dbReference>
<feature type="coiled-coil region" evidence="2">
    <location>
        <begin position="759"/>
        <end position="786"/>
    </location>
</feature>
<evidence type="ECO:0000256" key="3">
    <source>
        <dbReference type="SAM" id="MobiDB-lite"/>
    </source>
</evidence>
<dbReference type="AlphaFoldDB" id="A0A4Z1TA78"/>
<dbReference type="InterPro" id="IPR036770">
    <property type="entry name" value="Ankyrin_rpt-contain_sf"/>
</dbReference>
<feature type="compositionally biased region" description="Polar residues" evidence="3">
    <location>
        <begin position="695"/>
        <end position="715"/>
    </location>
</feature>
<dbReference type="Gene3D" id="3.30.40.10">
    <property type="entry name" value="Zinc/RING finger domain, C3HC4 (zinc finger)"/>
    <property type="match status" value="1"/>
</dbReference>
<evidence type="ECO:0000313" key="6">
    <source>
        <dbReference type="Proteomes" id="UP000315496"/>
    </source>
</evidence>
<dbReference type="InterPro" id="IPR002110">
    <property type="entry name" value="Ankyrin_rpt"/>
</dbReference>
<dbReference type="VEuPathDB" id="GiardiaDB:GMRT_12932"/>
<dbReference type="SUPFAM" id="SSF48403">
    <property type="entry name" value="Ankyrin repeat"/>
    <property type="match status" value="2"/>
</dbReference>
<keyword evidence="1" id="KW-0479">Metal-binding</keyword>
<sequence length="894" mass="97908">MELTNLMLAAQKNDVQGVKQCLNECGKLYDDMTALMMAIEKGNTECVALLEQHERNVFNSCGVTPLIVALHFEQFACVEIFRDQWEIATQKQWKSLFPGTTAQMMAKKAASPNIRALSFSGLTTSCQDPVRAGVQASRNGSVMPQEERTTSSTFNRKDHEVLCQNYLKAAQTGNYRFIRENSMFITALDEKKRTALILATKEGHLDCIRFLASSLSGKVDAEGNAAIFYALKNKNHEAIKVLAQKEHQVISACGLTPLMEAVLLGDLDAVKIMSPHMAKGVTKKPLALDGPITPLPEASTALMLAICCNQTEIALHLAPLEVGKKNNRGYTALMYAAIVGNVRLAQELSKELKTINREQETAFSLALRHNNHGCLPYLKGEGYLLLKEKKTVIQQLIAENKMSIAKDALTAIGPTPLAAAIDLKEDACVRSLLLQEKRITEKQFANMGITNLMLAQMVREPKAIHYFSTEAGRVDRNGSTALMRAVHENDRDGVQCLLQYEGGLTGSRGLTALMVAAMSGSEQLIPLLLEKECGLTDISGCTALMYAIIHNRKDCAKYFHQEIGKVTTSPINVIFENETIVLSKGVSALMLAVIYKVNDVIPSLAPGEAALKDENNQTAYDYSVTYKNGPAMAILANSSPRPKEQGSGSKHTCTDLGSPTKRSVKFSDQETPIPEATLKPLGNNSLKSKRKPSSIPGNVKSSLPSEVAESVTSEPASKKDIMDILTSLNANFVRLFDQLDTYGIKGTPKKDLPVKECEIPTLENKLSELSANHKATLEELKSTQSKVQTLTVERDTLHQELSVFQGTAPLNKYSYPDVIALNQTLLAAIGNVNMHLARRDVLLCVVCNKNPRTLLLKPCTHFCICDTCRDARTTATCPICEMPFTSCISGHLEL</sequence>
<keyword evidence="1" id="KW-0862">Zinc</keyword>
<dbReference type="InterPro" id="IPR001841">
    <property type="entry name" value="Znf_RING"/>
</dbReference>
<dbReference type="Proteomes" id="UP000315496">
    <property type="component" value="Chromosome 1"/>
</dbReference>
<evidence type="ECO:0000256" key="2">
    <source>
        <dbReference type="SAM" id="Coils"/>
    </source>
</evidence>
<gene>
    <name evidence="5" type="ORF">GMRT_12932</name>
</gene>
<dbReference type="EMBL" id="VDLU01000001">
    <property type="protein sequence ID" value="TNJ30137.1"/>
    <property type="molecule type" value="Genomic_DNA"/>
</dbReference>
<organism evidence="5 6">
    <name type="scientific">Giardia muris</name>
    <dbReference type="NCBI Taxonomy" id="5742"/>
    <lineage>
        <taxon>Eukaryota</taxon>
        <taxon>Metamonada</taxon>
        <taxon>Diplomonadida</taxon>
        <taxon>Hexamitidae</taxon>
        <taxon>Giardiinae</taxon>
        <taxon>Giardia</taxon>
    </lineage>
</organism>
<evidence type="ECO:0000313" key="5">
    <source>
        <dbReference type="EMBL" id="TNJ30137.1"/>
    </source>
</evidence>
<keyword evidence="1" id="KW-0863">Zinc-finger</keyword>
<evidence type="ECO:0000259" key="4">
    <source>
        <dbReference type="PROSITE" id="PS50089"/>
    </source>
</evidence>
<reference evidence="5 6" key="1">
    <citation type="submission" date="2019-05" db="EMBL/GenBank/DDBJ databases">
        <title>The compact genome of Giardia muris reveals important steps in the evolution of intestinal protozoan parasites.</title>
        <authorList>
            <person name="Xu F."/>
            <person name="Jimenez-Gonzalez A."/>
            <person name="Einarsson E."/>
            <person name="Astvaldsson A."/>
            <person name="Peirasmaki D."/>
            <person name="Eckmann L."/>
            <person name="Andersson J.O."/>
            <person name="Svard S.G."/>
            <person name="Jerlstrom-Hultqvist J."/>
        </authorList>
    </citation>
    <scope>NUCLEOTIDE SEQUENCE [LARGE SCALE GENOMIC DNA]</scope>
    <source>
        <strain evidence="5 6">Roberts-Thomson</strain>
    </source>
</reference>
<dbReference type="OrthoDB" id="194358at2759"/>
<accession>A0A4Z1TA78</accession>
<dbReference type="PROSITE" id="PS50089">
    <property type="entry name" value="ZF_RING_2"/>
    <property type="match status" value="1"/>
</dbReference>
<comment type="caution">
    <text evidence="5">The sequence shown here is derived from an EMBL/GenBank/DDBJ whole genome shotgun (WGS) entry which is preliminary data.</text>
</comment>
<name>A0A4Z1TA78_GIAMU</name>
<proteinExistence type="predicted"/>
<protein>
    <submittedName>
        <fullName evidence="5">Ankyrin repeat protein 2</fullName>
    </submittedName>
</protein>
<feature type="domain" description="RING-type" evidence="4">
    <location>
        <begin position="844"/>
        <end position="881"/>
    </location>
</feature>
<dbReference type="PANTHER" id="PTHR24120:SF4">
    <property type="entry name" value="GH07239P"/>
    <property type="match status" value="1"/>
</dbReference>
<feature type="region of interest" description="Disordered" evidence="3">
    <location>
        <begin position="635"/>
        <end position="716"/>
    </location>
</feature>
<dbReference type="PANTHER" id="PTHR24120">
    <property type="entry name" value="GH07239P"/>
    <property type="match status" value="1"/>
</dbReference>
<keyword evidence="2" id="KW-0175">Coiled coil</keyword>
<dbReference type="Gene3D" id="1.25.40.20">
    <property type="entry name" value="Ankyrin repeat-containing domain"/>
    <property type="match status" value="4"/>
</dbReference>
<dbReference type="SMART" id="SM00248">
    <property type="entry name" value="ANK"/>
    <property type="match status" value="11"/>
</dbReference>
<dbReference type="GO" id="GO:0008270">
    <property type="term" value="F:zinc ion binding"/>
    <property type="evidence" value="ECO:0007669"/>
    <property type="project" value="UniProtKB-KW"/>
</dbReference>
<feature type="compositionally biased region" description="Polar residues" evidence="3">
    <location>
        <begin position="636"/>
        <end position="661"/>
    </location>
</feature>